<reference evidence="4 5" key="1">
    <citation type="journal article" date="2014" name="Genome Announc.">
        <title>Draft genome sequences of eight enterohepatic helicobacter species isolated from both laboratory and wild rodents.</title>
        <authorList>
            <person name="Sheh A."/>
            <person name="Shen Z."/>
            <person name="Fox J.G."/>
        </authorList>
    </citation>
    <scope>NUCLEOTIDE SEQUENCE [LARGE SCALE GENOMIC DNA]</scope>
    <source>
        <strain evidence="4 5">ST1</strain>
    </source>
</reference>
<reference evidence="3 6" key="2">
    <citation type="submission" date="2018-06" db="EMBL/GenBank/DDBJ databases">
        <authorList>
            <consortium name="Pathogen Informatics"/>
            <person name="Doyle S."/>
        </authorList>
    </citation>
    <scope>NUCLEOTIDE SEQUENCE [LARGE SCALE GENOMIC DNA]</scope>
    <source>
        <strain evidence="3 6">NCTC12714</strain>
    </source>
</reference>
<dbReference type="Proteomes" id="UP000029922">
    <property type="component" value="Unassembled WGS sequence"/>
</dbReference>
<dbReference type="InterPro" id="IPR042100">
    <property type="entry name" value="Bug_dom1"/>
</dbReference>
<evidence type="ECO:0000313" key="5">
    <source>
        <dbReference type="Proteomes" id="UP000029922"/>
    </source>
</evidence>
<evidence type="ECO:0000313" key="3">
    <source>
        <dbReference type="EMBL" id="STQ87095.1"/>
    </source>
</evidence>
<dbReference type="Proteomes" id="UP000255139">
    <property type="component" value="Unassembled WGS sequence"/>
</dbReference>
<dbReference type="SUPFAM" id="SSF53850">
    <property type="entry name" value="Periplasmic binding protein-like II"/>
    <property type="match status" value="1"/>
</dbReference>
<evidence type="ECO:0000256" key="2">
    <source>
        <dbReference type="SAM" id="SignalP"/>
    </source>
</evidence>
<dbReference type="CDD" id="cd07012">
    <property type="entry name" value="PBP2_Bug_TTT"/>
    <property type="match status" value="1"/>
</dbReference>
<dbReference type="Pfam" id="PF03401">
    <property type="entry name" value="TctC"/>
    <property type="match status" value="1"/>
</dbReference>
<dbReference type="OrthoDB" id="8677378at2"/>
<feature type="signal peptide" evidence="2">
    <location>
        <begin position="1"/>
        <end position="19"/>
    </location>
</feature>
<dbReference type="EMBL" id="UGJE01000002">
    <property type="protein sequence ID" value="STQ87095.1"/>
    <property type="molecule type" value="Genomic_DNA"/>
</dbReference>
<keyword evidence="6" id="KW-1185">Reference proteome</keyword>
<evidence type="ECO:0000313" key="6">
    <source>
        <dbReference type="Proteomes" id="UP000255139"/>
    </source>
</evidence>
<keyword evidence="2" id="KW-0732">Signal</keyword>
<dbReference type="AlphaFoldDB" id="A0A099U0K7"/>
<accession>A0A099U0K7</accession>
<comment type="similarity">
    <text evidence="1">Belongs to the UPF0065 (bug) family.</text>
</comment>
<dbReference type="InterPro" id="IPR005064">
    <property type="entry name" value="BUG"/>
</dbReference>
<evidence type="ECO:0000313" key="4">
    <source>
        <dbReference type="EMBL" id="TLE00020.1"/>
    </source>
</evidence>
<proteinExistence type="inferred from homology"/>
<feature type="chain" id="PRO_5035986744" evidence="2">
    <location>
        <begin position="20"/>
        <end position="323"/>
    </location>
</feature>
<name>A0A099U0K7_9HELI</name>
<dbReference type="Gene3D" id="3.40.190.10">
    <property type="entry name" value="Periplasmic binding protein-like II"/>
    <property type="match status" value="1"/>
</dbReference>
<organism evidence="3 6">
    <name type="scientific">Helicobacter muridarum</name>
    <dbReference type="NCBI Taxonomy" id="216"/>
    <lineage>
        <taxon>Bacteria</taxon>
        <taxon>Pseudomonadati</taxon>
        <taxon>Campylobacterota</taxon>
        <taxon>Epsilonproteobacteria</taxon>
        <taxon>Campylobacterales</taxon>
        <taxon>Helicobacteraceae</taxon>
        <taxon>Helicobacter</taxon>
    </lineage>
</organism>
<dbReference type="PIRSF" id="PIRSF017082">
    <property type="entry name" value="YflP"/>
    <property type="match status" value="1"/>
</dbReference>
<sequence length="323" mass="35437">MKLKLFISSLLLVGSIALAKAPNRPECIAPAKPGGGFDLTCKLATVSLAQTKIIQKPIRTTYMPGGVGTVAYTTMNTSKSKDPNAIVAFSTGTLLNIATGKHGKYDENNVKWLASVGVDYGSIAVREDSPYKTLDDLLKALKKDPQSVSFGAGGTIGGQDWMQTALLAKSAGISISQARFVAFEGGGESMTSLLGGHIDASIQGLSETIPHLENNSIRVLAVFAPERLNIDENLEKIPTAKEQGYDIIWRTVRGFYMAPNTPKDAYEWWLNAFEKLQKTDEFKQQRESRGLFEFNKNGKELEAYVKEETNRLRELARENNLIK</sequence>
<dbReference type="PANTHER" id="PTHR42928:SF3">
    <property type="entry name" value="UPF0065 PROTEIN YFLP"/>
    <property type="match status" value="1"/>
</dbReference>
<gene>
    <name evidence="3" type="primary">tctC</name>
    <name evidence="4" type="ORF">LS73_006195</name>
    <name evidence="3" type="ORF">NCTC12714_01912</name>
</gene>
<dbReference type="PANTHER" id="PTHR42928">
    <property type="entry name" value="TRICARBOXYLATE-BINDING PROTEIN"/>
    <property type="match status" value="1"/>
</dbReference>
<dbReference type="RefSeq" id="WP_034557749.1">
    <property type="nucleotide sequence ID" value="NZ_FZML01000030.1"/>
</dbReference>
<dbReference type="EMBL" id="JRPD02000012">
    <property type="protein sequence ID" value="TLE00020.1"/>
    <property type="molecule type" value="Genomic_DNA"/>
</dbReference>
<dbReference type="Gene3D" id="3.40.190.150">
    <property type="entry name" value="Bordetella uptake gene, domain 1"/>
    <property type="match status" value="1"/>
</dbReference>
<protein>
    <submittedName>
        <fullName evidence="3">Tricarboxylic transport protein TctC</fullName>
    </submittedName>
    <submittedName>
        <fullName evidence="4">Tripartite tricarboxylate transporter substrate binding protein</fullName>
    </submittedName>
</protein>
<evidence type="ECO:0000256" key="1">
    <source>
        <dbReference type="ARBA" id="ARBA00006987"/>
    </source>
</evidence>